<dbReference type="Pfam" id="PF02374">
    <property type="entry name" value="ArsA_ATPase"/>
    <property type="match status" value="1"/>
</dbReference>
<reference evidence="2 3" key="1">
    <citation type="journal article" date="2016" name="Sci. Rep.">
        <title>Metabolic traits of an uncultured archaeal lineage -MSBL1- from brine pools of the Red Sea.</title>
        <authorList>
            <person name="Mwirichia R."/>
            <person name="Alam I."/>
            <person name="Rashid M."/>
            <person name="Vinu M."/>
            <person name="Ba-Alawi W."/>
            <person name="Anthony Kamau A."/>
            <person name="Kamanda Ngugi D."/>
            <person name="Goker M."/>
            <person name="Klenk H.P."/>
            <person name="Bajic V."/>
            <person name="Stingl U."/>
        </authorList>
    </citation>
    <scope>NUCLEOTIDE SEQUENCE [LARGE SCALE GENOMIC DNA]</scope>
    <source>
        <strain evidence="2">SCGC-AAA259I09</strain>
    </source>
</reference>
<proteinExistence type="predicted"/>
<accession>A0A133UUX0</accession>
<comment type="caution">
    <text evidence="2">The sequence shown here is derived from an EMBL/GenBank/DDBJ whole genome shotgun (WGS) entry which is preliminary data.</text>
</comment>
<evidence type="ECO:0000259" key="1">
    <source>
        <dbReference type="Pfam" id="PF02374"/>
    </source>
</evidence>
<sequence>MSEKKMDLELKDDTVREDKQTQLEKMVDKNADKIVKILREKNYEIIEPTQKTEPEKITETRKKATGKTRVIGFSGKGGVGKTTLAALFLRTLKETEPSSAILAIDSDPNTCLPDVLGAESYETLSQMIEGYKGGRLPPP</sequence>
<keyword evidence="3" id="KW-1185">Reference proteome</keyword>
<dbReference type="AlphaFoldDB" id="A0A133UUX0"/>
<name>A0A133UUX0_9EURY</name>
<feature type="domain" description="ArsA/GET3 Anion-transporting ATPase-like" evidence="1">
    <location>
        <begin position="68"/>
        <end position="120"/>
    </location>
</feature>
<dbReference type="Gene3D" id="3.40.50.300">
    <property type="entry name" value="P-loop containing nucleotide triphosphate hydrolases"/>
    <property type="match status" value="1"/>
</dbReference>
<organism evidence="2 3">
    <name type="scientific">candidate division MSBL1 archaeon SCGC-AAA259I09</name>
    <dbReference type="NCBI Taxonomy" id="1698267"/>
    <lineage>
        <taxon>Archaea</taxon>
        <taxon>Methanobacteriati</taxon>
        <taxon>Methanobacteriota</taxon>
        <taxon>candidate division MSBL1</taxon>
    </lineage>
</organism>
<dbReference type="EMBL" id="LHXR01000013">
    <property type="protein sequence ID" value="KXA97967.1"/>
    <property type="molecule type" value="Genomic_DNA"/>
</dbReference>
<dbReference type="SUPFAM" id="SSF52540">
    <property type="entry name" value="P-loop containing nucleoside triphosphate hydrolases"/>
    <property type="match status" value="1"/>
</dbReference>
<gene>
    <name evidence="2" type="ORF">AKJ37_01770</name>
</gene>
<evidence type="ECO:0000313" key="2">
    <source>
        <dbReference type="EMBL" id="KXA97967.1"/>
    </source>
</evidence>
<evidence type="ECO:0000313" key="3">
    <source>
        <dbReference type="Proteomes" id="UP000070463"/>
    </source>
</evidence>
<protein>
    <recommendedName>
        <fullName evidence="1">ArsA/GET3 Anion-transporting ATPase-like domain-containing protein</fullName>
    </recommendedName>
</protein>
<dbReference type="Proteomes" id="UP000070463">
    <property type="component" value="Unassembled WGS sequence"/>
</dbReference>
<dbReference type="InterPro" id="IPR027417">
    <property type="entry name" value="P-loop_NTPase"/>
</dbReference>
<dbReference type="InterPro" id="IPR025723">
    <property type="entry name" value="ArsA/GET3_ATPase-like"/>
</dbReference>